<reference evidence="21 22" key="1">
    <citation type="journal article" date="2017" name="Int. J. Syst. Evol. Microbiol.">
        <title>Rhodosalinus sediminis gen. nov., sp. nov., isolated from marine saltern.</title>
        <authorList>
            <person name="Guo L.Y."/>
            <person name="Ling S.K."/>
            <person name="Li C.M."/>
            <person name="Chen G.J."/>
            <person name="Du Z.J."/>
        </authorList>
    </citation>
    <scope>NUCLEOTIDE SEQUENCE [LARGE SCALE GENOMIC DNA]</scope>
    <source>
        <strain evidence="21 22">WDN1C137</strain>
    </source>
</reference>
<dbReference type="SMART" id="SM00341">
    <property type="entry name" value="HRDC"/>
    <property type="match status" value="2"/>
</dbReference>
<dbReference type="InterPro" id="IPR002121">
    <property type="entry name" value="HRDC_dom"/>
</dbReference>
<keyword evidence="10" id="KW-0067">ATP-binding</keyword>
<dbReference type="GO" id="GO:0030894">
    <property type="term" value="C:replisome"/>
    <property type="evidence" value="ECO:0007669"/>
    <property type="project" value="TreeGrafter"/>
</dbReference>
<dbReference type="PROSITE" id="PS51194">
    <property type="entry name" value="HELICASE_CTER"/>
    <property type="match status" value="1"/>
</dbReference>
<dbReference type="GO" id="GO:0005524">
    <property type="term" value="F:ATP binding"/>
    <property type="evidence" value="ECO:0007669"/>
    <property type="project" value="UniProtKB-KW"/>
</dbReference>
<dbReference type="FunFam" id="3.40.50.300:FF:001389">
    <property type="entry name" value="ATP-dependent DNA helicase RecQ"/>
    <property type="match status" value="1"/>
</dbReference>
<comment type="cofactor">
    <cofactor evidence="2">
        <name>Zn(2+)</name>
        <dbReference type="ChEBI" id="CHEBI:29105"/>
    </cofactor>
</comment>
<dbReference type="InterPro" id="IPR032284">
    <property type="entry name" value="RecQ_Zn-bd"/>
</dbReference>
<evidence type="ECO:0000313" key="21">
    <source>
        <dbReference type="EMBL" id="REC57862.1"/>
    </source>
</evidence>
<comment type="cofactor">
    <cofactor evidence="1">
        <name>Mg(2+)</name>
        <dbReference type="ChEBI" id="CHEBI:18420"/>
    </cofactor>
</comment>
<dbReference type="SMART" id="SM00956">
    <property type="entry name" value="RQC"/>
    <property type="match status" value="1"/>
</dbReference>
<dbReference type="GO" id="GO:0006260">
    <property type="term" value="P:DNA replication"/>
    <property type="evidence" value="ECO:0007669"/>
    <property type="project" value="InterPro"/>
</dbReference>
<evidence type="ECO:0000256" key="12">
    <source>
        <dbReference type="ARBA" id="ARBA00023172"/>
    </source>
</evidence>
<dbReference type="Pfam" id="PF00570">
    <property type="entry name" value="HRDC"/>
    <property type="match status" value="2"/>
</dbReference>
<dbReference type="Gene3D" id="1.10.10.10">
    <property type="entry name" value="Winged helix-like DNA-binding domain superfamily/Winged helix DNA-binding domain"/>
    <property type="match status" value="1"/>
</dbReference>
<sequence>MSEAGGAEALLREVFGFDGFRPGQGEIVEAVAAGRDVLAIMPTGGGKSLCYQLPALLRDGVTLVVSPLIALMRDQVRGLRAAGVEAGALTSANTEEETEAVWAALEAGRLKLLYMAPERLGAASTSGVLRRAGVSLIAVDEAHCVSQWGHDFRPDYLRIGELRQALGVPLAAFTATADAETREEIVARLFAGRAPESFLRGFDRPNIRLAFRPKDSPRRQILAFADARRGQSGIVYCGTRAKTETLAQALREAGHSAAAYHGGMEAEARRTVEARFAAEEGLIVVATVAFGMGVDKPDIRWVAHADLPKSIEGYYQEIGRAGRDGLPAETLTLYGADDIRLRRSQIDESPAPPERRAADHGRLNALLGLAEALECRRRTLLEYFGETAAPCGNCDLCETPPETFDGTEAAQKALSAALRTGESFGAGHLIDILTGTETDKVRQRGHDRLPTFGVGREHGRSQWQGLFRQLMGRDLLRPDPERHGALRVTEAAHPVLKGEARVDLRRDTVTRTQAPAPKALVSEEDAPLLAALKAKRRTLAEAAGVPAYIVFNDRTLIAMAEARPATLDAMAAIPGVGAKKLETYGQAFLEVIAEGPEGTAELHPSRRRLAGRPEGALFDRLQEAERRLARGETGIEKPMSCTQTTLRHIAERRPADLDQLARIPGMGARQVERFGDAFLDVLRAAD</sequence>
<dbReference type="InterPro" id="IPR036388">
    <property type="entry name" value="WH-like_DNA-bd_sf"/>
</dbReference>
<feature type="domain" description="HRDC" evidence="18">
    <location>
        <begin position="611"/>
        <end position="686"/>
    </location>
</feature>
<keyword evidence="11" id="KW-0238">DNA-binding</keyword>
<evidence type="ECO:0000256" key="6">
    <source>
        <dbReference type="ARBA" id="ARBA00022763"/>
    </source>
</evidence>
<evidence type="ECO:0000259" key="19">
    <source>
        <dbReference type="PROSITE" id="PS51192"/>
    </source>
</evidence>
<evidence type="ECO:0000256" key="10">
    <source>
        <dbReference type="ARBA" id="ARBA00022840"/>
    </source>
</evidence>
<dbReference type="CDD" id="cd18794">
    <property type="entry name" value="SF2_C_RecQ"/>
    <property type="match status" value="1"/>
</dbReference>
<dbReference type="PROSITE" id="PS51192">
    <property type="entry name" value="HELICASE_ATP_BIND_1"/>
    <property type="match status" value="1"/>
</dbReference>
<dbReference type="InterPro" id="IPR001763">
    <property type="entry name" value="Rhodanese-like_dom"/>
</dbReference>
<comment type="caution">
    <text evidence="21">The sequence shown here is derived from an EMBL/GenBank/DDBJ whole genome shotgun (WGS) entry which is preliminary data.</text>
</comment>
<dbReference type="NCBIfam" id="TIGR00614">
    <property type="entry name" value="recQ_fam"/>
    <property type="match status" value="1"/>
</dbReference>
<dbReference type="GO" id="GO:0009432">
    <property type="term" value="P:SOS response"/>
    <property type="evidence" value="ECO:0007669"/>
    <property type="project" value="UniProtKB-UniRule"/>
</dbReference>
<dbReference type="PROSITE" id="PS50967">
    <property type="entry name" value="HRDC"/>
    <property type="match status" value="2"/>
</dbReference>
<keyword evidence="14" id="KW-0413">Isomerase</keyword>
<evidence type="ECO:0000259" key="20">
    <source>
        <dbReference type="PROSITE" id="PS51194"/>
    </source>
</evidence>
<feature type="domain" description="Helicase C-terminal" evidence="20">
    <location>
        <begin position="217"/>
        <end position="367"/>
    </location>
</feature>
<dbReference type="GO" id="GO:0046872">
    <property type="term" value="F:metal ion binding"/>
    <property type="evidence" value="ECO:0007669"/>
    <property type="project" value="UniProtKB-KW"/>
</dbReference>
<keyword evidence="8 21" id="KW-0347">Helicase</keyword>
<dbReference type="GO" id="GO:0043138">
    <property type="term" value="F:3'-5' DNA helicase activity"/>
    <property type="evidence" value="ECO:0007669"/>
    <property type="project" value="UniProtKB-EC"/>
</dbReference>
<dbReference type="GO" id="GO:0006281">
    <property type="term" value="P:DNA repair"/>
    <property type="evidence" value="ECO:0007669"/>
    <property type="project" value="UniProtKB-KW"/>
</dbReference>
<keyword evidence="12" id="KW-0233">DNA recombination</keyword>
<dbReference type="EMBL" id="QOHR01000005">
    <property type="protein sequence ID" value="REC57862.1"/>
    <property type="molecule type" value="Genomic_DNA"/>
</dbReference>
<evidence type="ECO:0000256" key="7">
    <source>
        <dbReference type="ARBA" id="ARBA00022801"/>
    </source>
</evidence>
<dbReference type="GO" id="GO:0009378">
    <property type="term" value="F:four-way junction helicase activity"/>
    <property type="evidence" value="ECO:0007669"/>
    <property type="project" value="TreeGrafter"/>
</dbReference>
<evidence type="ECO:0000256" key="9">
    <source>
        <dbReference type="ARBA" id="ARBA00022833"/>
    </source>
</evidence>
<evidence type="ECO:0000256" key="11">
    <source>
        <dbReference type="ARBA" id="ARBA00023125"/>
    </source>
</evidence>
<dbReference type="CDD" id="cd17920">
    <property type="entry name" value="DEXHc_RecQ"/>
    <property type="match status" value="1"/>
</dbReference>
<dbReference type="SUPFAM" id="SSF52540">
    <property type="entry name" value="P-loop containing nucleoside triphosphate hydrolases"/>
    <property type="match status" value="2"/>
</dbReference>
<dbReference type="Gene3D" id="3.40.50.300">
    <property type="entry name" value="P-loop containing nucleotide triphosphate hydrolases"/>
    <property type="match status" value="2"/>
</dbReference>
<accession>A0A3D9BWS3</accession>
<dbReference type="InterPro" id="IPR027417">
    <property type="entry name" value="P-loop_NTPase"/>
</dbReference>
<protein>
    <recommendedName>
        <fullName evidence="16">DNA helicase RecQ</fullName>
        <ecNumber evidence="16">5.6.2.4</ecNumber>
    </recommendedName>
</protein>
<feature type="domain" description="HRDC" evidence="18">
    <location>
        <begin position="522"/>
        <end position="602"/>
    </location>
</feature>
<dbReference type="InterPro" id="IPR006293">
    <property type="entry name" value="DNA_helicase_ATP-dep_RecQ_bac"/>
</dbReference>
<dbReference type="RefSeq" id="WP_115979118.1">
    <property type="nucleotide sequence ID" value="NZ_QOHR01000005.1"/>
</dbReference>
<comment type="similarity">
    <text evidence="3">Belongs to the helicase family. RecQ subfamily.</text>
</comment>
<dbReference type="SMART" id="SM00487">
    <property type="entry name" value="DEXDc"/>
    <property type="match status" value="1"/>
</dbReference>
<proteinExistence type="inferred from homology"/>
<dbReference type="InterPro" id="IPR011545">
    <property type="entry name" value="DEAD/DEAH_box_helicase_dom"/>
</dbReference>
<dbReference type="AlphaFoldDB" id="A0A3D9BWS3"/>
<comment type="catalytic activity">
    <reaction evidence="15">
        <text>Couples ATP hydrolysis with the unwinding of duplex DNA by translocating in the 3'-5' direction.</text>
        <dbReference type="EC" id="5.6.2.4"/>
    </reaction>
</comment>
<dbReference type="SUPFAM" id="SSF47819">
    <property type="entry name" value="HRDC-like"/>
    <property type="match status" value="2"/>
</dbReference>
<evidence type="ECO:0000259" key="18">
    <source>
        <dbReference type="PROSITE" id="PS50967"/>
    </source>
</evidence>
<dbReference type="SMART" id="SM00490">
    <property type="entry name" value="HELICc"/>
    <property type="match status" value="1"/>
</dbReference>
<keyword evidence="9" id="KW-0862">Zinc</keyword>
<dbReference type="GO" id="GO:0016787">
    <property type="term" value="F:hydrolase activity"/>
    <property type="evidence" value="ECO:0007669"/>
    <property type="project" value="UniProtKB-KW"/>
</dbReference>
<dbReference type="Pfam" id="PF09382">
    <property type="entry name" value="RQC"/>
    <property type="match status" value="1"/>
</dbReference>
<dbReference type="EC" id="5.6.2.4" evidence="16"/>
<dbReference type="GO" id="GO:0006310">
    <property type="term" value="P:DNA recombination"/>
    <property type="evidence" value="ECO:0007669"/>
    <property type="project" value="UniProtKB-UniRule"/>
</dbReference>
<evidence type="ECO:0000256" key="1">
    <source>
        <dbReference type="ARBA" id="ARBA00001946"/>
    </source>
</evidence>
<dbReference type="InterPro" id="IPR018982">
    <property type="entry name" value="RQC_domain"/>
</dbReference>
<name>A0A3D9BWS3_9RHOB</name>
<dbReference type="PANTHER" id="PTHR13710">
    <property type="entry name" value="DNA HELICASE RECQ FAMILY MEMBER"/>
    <property type="match status" value="1"/>
</dbReference>
<organism evidence="21 22">
    <name type="scientific">Rhodosalinus sediminis</name>
    <dbReference type="NCBI Taxonomy" id="1940533"/>
    <lineage>
        <taxon>Bacteria</taxon>
        <taxon>Pseudomonadati</taxon>
        <taxon>Pseudomonadota</taxon>
        <taxon>Alphaproteobacteria</taxon>
        <taxon>Rhodobacterales</taxon>
        <taxon>Paracoccaceae</taxon>
        <taxon>Rhodosalinus</taxon>
    </lineage>
</organism>
<evidence type="ECO:0000256" key="8">
    <source>
        <dbReference type="ARBA" id="ARBA00022806"/>
    </source>
</evidence>
<gene>
    <name evidence="21" type="primary">recQ</name>
    <name evidence="21" type="ORF">DRV84_06755</name>
</gene>
<keyword evidence="4" id="KW-0479">Metal-binding</keyword>
<dbReference type="Gene3D" id="1.10.150.80">
    <property type="entry name" value="HRDC domain"/>
    <property type="match status" value="2"/>
</dbReference>
<feature type="domain" description="Rhodanese" evidence="17">
    <location>
        <begin position="234"/>
        <end position="273"/>
    </location>
</feature>
<evidence type="ECO:0000259" key="17">
    <source>
        <dbReference type="PROSITE" id="PS50206"/>
    </source>
</evidence>
<dbReference type="Pfam" id="PF00271">
    <property type="entry name" value="Helicase_C"/>
    <property type="match status" value="1"/>
</dbReference>
<dbReference type="InterPro" id="IPR014001">
    <property type="entry name" value="Helicase_ATP-bd"/>
</dbReference>
<keyword evidence="22" id="KW-1185">Reference proteome</keyword>
<dbReference type="PANTHER" id="PTHR13710:SF105">
    <property type="entry name" value="ATP-DEPENDENT DNA HELICASE Q1"/>
    <property type="match status" value="1"/>
</dbReference>
<dbReference type="InterPro" id="IPR044876">
    <property type="entry name" value="HRDC_dom_sf"/>
</dbReference>
<evidence type="ECO:0000313" key="22">
    <source>
        <dbReference type="Proteomes" id="UP000257131"/>
    </source>
</evidence>
<dbReference type="InterPro" id="IPR001650">
    <property type="entry name" value="Helicase_C-like"/>
</dbReference>
<keyword evidence="6" id="KW-0227">DNA damage</keyword>
<evidence type="ECO:0000256" key="2">
    <source>
        <dbReference type="ARBA" id="ARBA00001947"/>
    </source>
</evidence>
<evidence type="ECO:0000256" key="16">
    <source>
        <dbReference type="NCBIfam" id="TIGR01389"/>
    </source>
</evidence>
<dbReference type="PROSITE" id="PS50206">
    <property type="entry name" value="RHODANESE_3"/>
    <property type="match status" value="1"/>
</dbReference>
<dbReference type="GO" id="GO:0005737">
    <property type="term" value="C:cytoplasm"/>
    <property type="evidence" value="ECO:0007669"/>
    <property type="project" value="TreeGrafter"/>
</dbReference>
<dbReference type="NCBIfam" id="TIGR01389">
    <property type="entry name" value="recQ"/>
    <property type="match status" value="1"/>
</dbReference>
<keyword evidence="13" id="KW-0234">DNA repair</keyword>
<evidence type="ECO:0000256" key="5">
    <source>
        <dbReference type="ARBA" id="ARBA00022741"/>
    </source>
</evidence>
<keyword evidence="7 21" id="KW-0378">Hydrolase</keyword>
<evidence type="ECO:0000256" key="15">
    <source>
        <dbReference type="ARBA" id="ARBA00034617"/>
    </source>
</evidence>
<feature type="domain" description="Helicase ATP-binding" evidence="19">
    <location>
        <begin position="28"/>
        <end position="195"/>
    </location>
</feature>
<dbReference type="Proteomes" id="UP000257131">
    <property type="component" value="Unassembled WGS sequence"/>
</dbReference>
<dbReference type="Pfam" id="PF16124">
    <property type="entry name" value="RecQ_Zn_bind"/>
    <property type="match status" value="1"/>
</dbReference>
<dbReference type="InterPro" id="IPR010997">
    <property type="entry name" value="HRDC-like_sf"/>
</dbReference>
<dbReference type="GO" id="GO:0043590">
    <property type="term" value="C:bacterial nucleoid"/>
    <property type="evidence" value="ECO:0007669"/>
    <property type="project" value="TreeGrafter"/>
</dbReference>
<evidence type="ECO:0000256" key="4">
    <source>
        <dbReference type="ARBA" id="ARBA00022723"/>
    </source>
</evidence>
<dbReference type="InterPro" id="IPR004589">
    <property type="entry name" value="DNA_helicase_ATP-dep_RecQ"/>
</dbReference>
<dbReference type="Pfam" id="PF00270">
    <property type="entry name" value="DEAD"/>
    <property type="match status" value="1"/>
</dbReference>
<keyword evidence="5" id="KW-0547">Nucleotide-binding</keyword>
<dbReference type="OrthoDB" id="9760034at2"/>
<evidence type="ECO:0000256" key="13">
    <source>
        <dbReference type="ARBA" id="ARBA00023204"/>
    </source>
</evidence>
<dbReference type="GO" id="GO:0003677">
    <property type="term" value="F:DNA binding"/>
    <property type="evidence" value="ECO:0007669"/>
    <property type="project" value="UniProtKB-KW"/>
</dbReference>
<evidence type="ECO:0000256" key="3">
    <source>
        <dbReference type="ARBA" id="ARBA00005446"/>
    </source>
</evidence>
<evidence type="ECO:0000256" key="14">
    <source>
        <dbReference type="ARBA" id="ARBA00023235"/>
    </source>
</evidence>